<proteinExistence type="predicted"/>
<feature type="non-terminal residue" evidence="2">
    <location>
        <position position="106"/>
    </location>
</feature>
<dbReference type="Gene3D" id="1.10.30.10">
    <property type="entry name" value="High mobility group box domain"/>
    <property type="match status" value="1"/>
</dbReference>
<reference evidence="2 3" key="1">
    <citation type="submission" date="2021-06" db="EMBL/GenBank/DDBJ databases">
        <authorList>
            <person name="Kallberg Y."/>
            <person name="Tangrot J."/>
            <person name="Rosling A."/>
        </authorList>
    </citation>
    <scope>NUCLEOTIDE SEQUENCE [LARGE SCALE GENOMIC DNA]</scope>
    <source>
        <strain evidence="2 3">120-4 pot B 10/14</strain>
    </source>
</reference>
<dbReference type="InterPro" id="IPR009071">
    <property type="entry name" value="HMG_box_dom"/>
</dbReference>
<sequence>KKFQRSPNSFIIYRTVIHNYLKANNFSLAYFTVSKLARKLWKNESESIKNAYKQLSEIKKKPSRSRAVIATKTLKKSLLLLGPQKILLQITPNPTVLLNTRFSIEN</sequence>
<evidence type="ECO:0000259" key="1">
    <source>
        <dbReference type="Pfam" id="PF00505"/>
    </source>
</evidence>
<dbReference type="EMBL" id="CAJVQB010107090">
    <property type="protein sequence ID" value="CAG8851629.1"/>
    <property type="molecule type" value="Genomic_DNA"/>
</dbReference>
<keyword evidence="3" id="KW-1185">Reference proteome</keyword>
<evidence type="ECO:0000313" key="3">
    <source>
        <dbReference type="Proteomes" id="UP000789901"/>
    </source>
</evidence>
<evidence type="ECO:0000313" key="2">
    <source>
        <dbReference type="EMBL" id="CAG8851629.1"/>
    </source>
</evidence>
<feature type="non-terminal residue" evidence="2">
    <location>
        <position position="1"/>
    </location>
</feature>
<feature type="domain" description="HMG box" evidence="1">
    <location>
        <begin position="5"/>
        <end position="61"/>
    </location>
</feature>
<protein>
    <submittedName>
        <fullName evidence="2">36877_t:CDS:1</fullName>
    </submittedName>
</protein>
<dbReference type="Proteomes" id="UP000789901">
    <property type="component" value="Unassembled WGS sequence"/>
</dbReference>
<comment type="caution">
    <text evidence="2">The sequence shown here is derived from an EMBL/GenBank/DDBJ whole genome shotgun (WGS) entry which is preliminary data.</text>
</comment>
<accession>A0ABN7XA10</accession>
<name>A0ABN7XA10_GIGMA</name>
<dbReference type="SUPFAM" id="SSF47095">
    <property type="entry name" value="HMG-box"/>
    <property type="match status" value="1"/>
</dbReference>
<dbReference type="InterPro" id="IPR036910">
    <property type="entry name" value="HMG_box_dom_sf"/>
</dbReference>
<gene>
    <name evidence="2" type="ORF">GMARGA_LOCUS40838</name>
</gene>
<organism evidence="2 3">
    <name type="scientific">Gigaspora margarita</name>
    <dbReference type="NCBI Taxonomy" id="4874"/>
    <lineage>
        <taxon>Eukaryota</taxon>
        <taxon>Fungi</taxon>
        <taxon>Fungi incertae sedis</taxon>
        <taxon>Mucoromycota</taxon>
        <taxon>Glomeromycotina</taxon>
        <taxon>Glomeromycetes</taxon>
        <taxon>Diversisporales</taxon>
        <taxon>Gigasporaceae</taxon>
        <taxon>Gigaspora</taxon>
    </lineage>
</organism>
<dbReference type="Pfam" id="PF00505">
    <property type="entry name" value="HMG_box"/>
    <property type="match status" value="1"/>
</dbReference>